<dbReference type="InterPro" id="IPR011701">
    <property type="entry name" value="MFS"/>
</dbReference>
<dbReference type="PANTHER" id="PTHR23502:SF182">
    <property type="entry name" value="POLYAMINE TRANSPORTER, PUTATIVE-RELATED"/>
    <property type="match status" value="1"/>
</dbReference>
<organism evidence="8 9">
    <name type="scientific">Colletotrichum gloeosporioides</name>
    <name type="common">Anthracnose fungus</name>
    <name type="synonym">Glomerella cingulata</name>
    <dbReference type="NCBI Taxonomy" id="474922"/>
    <lineage>
        <taxon>Eukaryota</taxon>
        <taxon>Fungi</taxon>
        <taxon>Dikarya</taxon>
        <taxon>Ascomycota</taxon>
        <taxon>Pezizomycotina</taxon>
        <taxon>Sordariomycetes</taxon>
        <taxon>Hypocreomycetidae</taxon>
        <taxon>Glomerellales</taxon>
        <taxon>Glomerellaceae</taxon>
        <taxon>Colletotrichum</taxon>
        <taxon>Colletotrichum gloeosporioides species complex</taxon>
    </lineage>
</organism>
<comment type="caution">
    <text evidence="8">The sequence shown here is derived from an EMBL/GenBank/DDBJ whole genome shotgun (WGS) entry which is preliminary data.</text>
</comment>
<dbReference type="Proteomes" id="UP000613401">
    <property type="component" value="Unassembled WGS sequence"/>
</dbReference>
<protein>
    <submittedName>
        <fullName evidence="8">Citrinin biosynthesis cluster MFS transporter mrr1</fullName>
    </submittedName>
</protein>
<keyword evidence="9" id="KW-1185">Reference proteome</keyword>
<dbReference type="PROSITE" id="PS50850">
    <property type="entry name" value="MFS"/>
    <property type="match status" value="1"/>
</dbReference>
<sequence length="508" mass="56255">MRPDFVASDRTEMAEHLANSDDSKPEGDRQATSEWKWEEDPSNPYNWPSWKKNVQLAMISIVGFTWWVKQCLVTNFLSLTDFSSSVGTSIVSPARSQFMDEFNISSTVAFLPLSLYVLALGLGPILGGPLSETAGRQAVHIIAVVFGGLFALGGGFTETFAGLCILRFLSGFFYGPVLAVGSGVLNETYLPVERGLPSTIFILSPFLGPGLGPVLGSFIVDGKGWRWTQFTIVFFSVFSAMWLFVAGESYHPVLLRRRRKQLGLDEPEPNPTSTMVRQFLTVSLFRPLRMLFTEPIVSILSLYVACMFGTLFMFFGAFFYVFGATHNFSLTESGLVFLAIAFGCVLGCVTLVLCDRYLYQPKARSFPPGDIPPELRLYPAMMGSLGLPISLFWFGWTARSDVHVAVPIVAVAVFGWGNISLTVSSIQYLGDTYHRTNVASAASANSLARYTLAAAFPFFSLQMYQRLGIGWATSLLGFVSLILLPGPWAFFKYGQNFRRRSKYETAKY</sequence>
<dbReference type="Gene3D" id="1.20.1250.20">
    <property type="entry name" value="MFS general substrate transporter like domains"/>
    <property type="match status" value="1"/>
</dbReference>
<name>A0A8H4CJK4_COLGL</name>
<feature type="transmembrane region" description="Helical" evidence="6">
    <location>
        <begin position="471"/>
        <end position="491"/>
    </location>
</feature>
<feature type="transmembrane region" description="Helical" evidence="6">
    <location>
        <begin position="296"/>
        <end position="322"/>
    </location>
</feature>
<evidence type="ECO:0000256" key="2">
    <source>
        <dbReference type="ARBA" id="ARBA00022692"/>
    </source>
</evidence>
<evidence type="ECO:0000259" key="7">
    <source>
        <dbReference type="PROSITE" id="PS50850"/>
    </source>
</evidence>
<dbReference type="GeneID" id="69012870"/>
<feature type="transmembrane region" description="Helical" evidence="6">
    <location>
        <begin position="402"/>
        <end position="426"/>
    </location>
</feature>
<comment type="subcellular location">
    <subcellularLocation>
        <location evidence="1">Membrane</location>
        <topology evidence="1">Multi-pass membrane protein</topology>
    </subcellularLocation>
</comment>
<feature type="transmembrane region" description="Helical" evidence="6">
    <location>
        <begin position="334"/>
        <end position="354"/>
    </location>
</feature>
<keyword evidence="2 6" id="KW-0812">Transmembrane</keyword>
<feature type="transmembrane region" description="Helical" evidence="6">
    <location>
        <begin position="198"/>
        <end position="220"/>
    </location>
</feature>
<dbReference type="Pfam" id="PF07690">
    <property type="entry name" value="MFS_1"/>
    <property type="match status" value="1"/>
</dbReference>
<dbReference type="InterPro" id="IPR036259">
    <property type="entry name" value="MFS_trans_sf"/>
</dbReference>
<dbReference type="AlphaFoldDB" id="A0A8H4CJK4"/>
<dbReference type="SUPFAM" id="SSF103473">
    <property type="entry name" value="MFS general substrate transporter"/>
    <property type="match status" value="1"/>
</dbReference>
<feature type="transmembrane region" description="Helical" evidence="6">
    <location>
        <begin position="232"/>
        <end position="250"/>
    </location>
</feature>
<accession>A0A8H4CJK4</accession>
<dbReference type="PANTHER" id="PTHR23502">
    <property type="entry name" value="MAJOR FACILITATOR SUPERFAMILY"/>
    <property type="match status" value="1"/>
</dbReference>
<evidence type="ECO:0000256" key="4">
    <source>
        <dbReference type="ARBA" id="ARBA00023136"/>
    </source>
</evidence>
<keyword evidence="3 6" id="KW-1133">Transmembrane helix</keyword>
<evidence type="ECO:0000256" key="6">
    <source>
        <dbReference type="SAM" id="Phobius"/>
    </source>
</evidence>
<evidence type="ECO:0000313" key="8">
    <source>
        <dbReference type="EMBL" id="KAF3804976.1"/>
    </source>
</evidence>
<keyword evidence="4 6" id="KW-0472">Membrane</keyword>
<feature type="region of interest" description="Disordered" evidence="5">
    <location>
        <begin position="1"/>
        <end position="42"/>
    </location>
</feature>
<dbReference type="EMBL" id="WVTB01000047">
    <property type="protein sequence ID" value="KAF3804976.1"/>
    <property type="molecule type" value="Genomic_DNA"/>
</dbReference>
<evidence type="ECO:0000256" key="3">
    <source>
        <dbReference type="ARBA" id="ARBA00022989"/>
    </source>
</evidence>
<feature type="domain" description="Major facilitator superfamily (MFS) profile" evidence="7">
    <location>
        <begin position="73"/>
        <end position="508"/>
    </location>
</feature>
<feature type="compositionally biased region" description="Basic and acidic residues" evidence="5">
    <location>
        <begin position="1"/>
        <end position="39"/>
    </location>
</feature>
<dbReference type="RefSeq" id="XP_045264135.1">
    <property type="nucleotide sequence ID" value="XM_045405737.1"/>
</dbReference>
<evidence type="ECO:0000256" key="1">
    <source>
        <dbReference type="ARBA" id="ARBA00004141"/>
    </source>
</evidence>
<reference evidence="8" key="2">
    <citation type="submission" date="2020-03" db="EMBL/GenBank/DDBJ databases">
        <authorList>
            <person name="Fu F.-F."/>
            <person name="Chen J."/>
        </authorList>
    </citation>
    <scope>NUCLEOTIDE SEQUENCE</scope>
    <source>
        <strain evidence="8">Lc1</strain>
    </source>
</reference>
<feature type="transmembrane region" description="Helical" evidence="6">
    <location>
        <begin position="138"/>
        <end position="156"/>
    </location>
</feature>
<dbReference type="GO" id="GO:0015606">
    <property type="term" value="F:spermidine transmembrane transporter activity"/>
    <property type="evidence" value="ECO:0007669"/>
    <property type="project" value="TreeGrafter"/>
</dbReference>
<proteinExistence type="predicted"/>
<dbReference type="InterPro" id="IPR020846">
    <property type="entry name" value="MFS_dom"/>
</dbReference>
<feature type="transmembrane region" description="Helical" evidence="6">
    <location>
        <begin position="168"/>
        <end position="186"/>
    </location>
</feature>
<gene>
    <name evidence="8" type="ORF">GCG54_00005721</name>
</gene>
<feature type="transmembrane region" description="Helical" evidence="6">
    <location>
        <begin position="104"/>
        <end position="126"/>
    </location>
</feature>
<reference evidence="8" key="1">
    <citation type="journal article" date="2020" name="Phytopathology">
        <title>Genome sequence and comparative analysis of Colletotrichum gloeosporioides isolated from Liriodendron leaves.</title>
        <authorList>
            <person name="Fu F.F."/>
            <person name="Hao Z."/>
            <person name="Wang P."/>
            <person name="Lu Y."/>
            <person name="Xue L.J."/>
            <person name="Wei G."/>
            <person name="Tian Y."/>
            <person name="Baishi H."/>
            <person name="Xu H."/>
            <person name="Shi J."/>
            <person name="Cheng T."/>
            <person name="Wang G."/>
            <person name="Yi Y."/>
            <person name="Chen J."/>
        </authorList>
    </citation>
    <scope>NUCLEOTIDE SEQUENCE</scope>
    <source>
        <strain evidence="8">Lc1</strain>
    </source>
</reference>
<dbReference type="GO" id="GO:0000297">
    <property type="term" value="F:spermine transmembrane transporter activity"/>
    <property type="evidence" value="ECO:0007669"/>
    <property type="project" value="TreeGrafter"/>
</dbReference>
<evidence type="ECO:0000313" key="9">
    <source>
        <dbReference type="Proteomes" id="UP000613401"/>
    </source>
</evidence>
<dbReference type="GO" id="GO:0005886">
    <property type="term" value="C:plasma membrane"/>
    <property type="evidence" value="ECO:0007669"/>
    <property type="project" value="TreeGrafter"/>
</dbReference>
<feature type="transmembrane region" description="Helical" evidence="6">
    <location>
        <begin position="375"/>
        <end position="396"/>
    </location>
</feature>
<evidence type="ECO:0000256" key="5">
    <source>
        <dbReference type="SAM" id="MobiDB-lite"/>
    </source>
</evidence>